<evidence type="ECO:0000313" key="2">
    <source>
        <dbReference type="EMBL" id="QYO75578.1"/>
    </source>
</evidence>
<organism evidence="2 3">
    <name type="scientific">Devosia salina</name>
    <dbReference type="NCBI Taxonomy" id="2860336"/>
    <lineage>
        <taxon>Bacteria</taxon>
        <taxon>Pseudomonadati</taxon>
        <taxon>Pseudomonadota</taxon>
        <taxon>Alphaproteobacteria</taxon>
        <taxon>Hyphomicrobiales</taxon>
        <taxon>Devosiaceae</taxon>
        <taxon>Devosia</taxon>
    </lineage>
</organism>
<protein>
    <recommendedName>
        <fullName evidence="4">UrcA family protein</fullName>
    </recommendedName>
</protein>
<dbReference type="EMBL" id="CP080590">
    <property type="protein sequence ID" value="QYO75578.1"/>
    <property type="molecule type" value="Genomic_DNA"/>
</dbReference>
<accession>A0ABX8W9M5</accession>
<evidence type="ECO:0000313" key="3">
    <source>
        <dbReference type="Proteomes" id="UP000825799"/>
    </source>
</evidence>
<sequence length="101" mass="11056">MNSIVKLAGLAVIASSLATTAFAYEDQWQPSNKTLSAYVAEGYVLSLPVVLHLSPFDRVQYRYYLTKGQAIAQCTEDVTTRKAVIVDKVLACADLVAPFQK</sequence>
<evidence type="ECO:0008006" key="4">
    <source>
        <dbReference type="Google" id="ProtNLM"/>
    </source>
</evidence>
<reference evidence="2 3" key="1">
    <citation type="submission" date="2021-08" db="EMBL/GenBank/DDBJ databases">
        <title>Devosia salina sp. nov., isolated from the South China Sea sediment.</title>
        <authorList>
            <person name="Zhou Z."/>
        </authorList>
    </citation>
    <scope>NUCLEOTIDE SEQUENCE [LARGE SCALE GENOMIC DNA]</scope>
    <source>
        <strain evidence="2 3">SCS-3</strain>
    </source>
</reference>
<dbReference type="RefSeq" id="WP_220304076.1">
    <property type="nucleotide sequence ID" value="NZ_CP080590.1"/>
</dbReference>
<feature type="chain" id="PRO_5047427984" description="UrcA family protein" evidence="1">
    <location>
        <begin position="24"/>
        <end position="101"/>
    </location>
</feature>
<feature type="signal peptide" evidence="1">
    <location>
        <begin position="1"/>
        <end position="23"/>
    </location>
</feature>
<name>A0ABX8W9M5_9HYPH</name>
<keyword evidence="3" id="KW-1185">Reference proteome</keyword>
<keyword evidence="1" id="KW-0732">Signal</keyword>
<dbReference type="Proteomes" id="UP000825799">
    <property type="component" value="Chromosome"/>
</dbReference>
<evidence type="ECO:0000256" key="1">
    <source>
        <dbReference type="SAM" id="SignalP"/>
    </source>
</evidence>
<proteinExistence type="predicted"/>
<gene>
    <name evidence="2" type="ORF">K1X15_13155</name>
</gene>